<reference evidence="1" key="1">
    <citation type="journal article" date="2014" name="Front. Microbiol.">
        <title>High frequency of phylogenetically diverse reductive dehalogenase-homologous genes in deep subseafloor sedimentary metagenomes.</title>
        <authorList>
            <person name="Kawai M."/>
            <person name="Futagami T."/>
            <person name="Toyoda A."/>
            <person name="Takaki Y."/>
            <person name="Nishi S."/>
            <person name="Hori S."/>
            <person name="Arai W."/>
            <person name="Tsubouchi T."/>
            <person name="Morono Y."/>
            <person name="Uchiyama I."/>
            <person name="Ito T."/>
            <person name="Fujiyama A."/>
            <person name="Inagaki F."/>
            <person name="Takami H."/>
        </authorList>
    </citation>
    <scope>NUCLEOTIDE SEQUENCE</scope>
    <source>
        <strain evidence="1">Expedition CK06-06</strain>
    </source>
</reference>
<gene>
    <name evidence="1" type="ORF">S01H4_15028</name>
</gene>
<comment type="caution">
    <text evidence="1">The sequence shown here is derived from an EMBL/GenBank/DDBJ whole genome shotgun (WGS) entry which is preliminary data.</text>
</comment>
<dbReference type="SUPFAM" id="SSF51182">
    <property type="entry name" value="RmlC-like cupins"/>
    <property type="match status" value="1"/>
</dbReference>
<sequence length="187" mass="21768">MIRRREWKKACDWAWNFVKESGFIVKNKEIDSIEIADLGLNEFNITGLHILSLFSTEWVGAKLLILKPNQFFPEHKHPPLEKEKFPGKTEVIRGQWGEFHLVVPGNITCNPKSNPPLHRKKYIDIWHEIVIHPGDQYIISPNTWHWFQAGPEGAIVWSISSKLTDAEDKFKDPQVKRKTVIVDDYSD</sequence>
<proteinExistence type="predicted"/>
<dbReference type="Gene3D" id="2.60.120.10">
    <property type="entry name" value="Jelly Rolls"/>
    <property type="match status" value="1"/>
</dbReference>
<dbReference type="CDD" id="cd20308">
    <property type="entry name" value="cupin_YdaE"/>
    <property type="match status" value="1"/>
</dbReference>
<protein>
    <recommendedName>
        <fullName evidence="2">D-lyxose/D-mannose family sugar isomerase</fullName>
    </recommendedName>
</protein>
<name>X1A811_9ZZZZ</name>
<evidence type="ECO:0000313" key="1">
    <source>
        <dbReference type="EMBL" id="GAG66262.1"/>
    </source>
</evidence>
<organism evidence="1">
    <name type="scientific">marine sediment metagenome</name>
    <dbReference type="NCBI Taxonomy" id="412755"/>
    <lineage>
        <taxon>unclassified sequences</taxon>
        <taxon>metagenomes</taxon>
        <taxon>ecological metagenomes</taxon>
    </lineage>
</organism>
<accession>X1A811</accession>
<dbReference type="AlphaFoldDB" id="X1A811"/>
<evidence type="ECO:0008006" key="2">
    <source>
        <dbReference type="Google" id="ProtNLM"/>
    </source>
</evidence>
<dbReference type="InterPro" id="IPR014710">
    <property type="entry name" value="RmlC-like_jellyroll"/>
</dbReference>
<dbReference type="EMBL" id="BART01006587">
    <property type="protein sequence ID" value="GAG66262.1"/>
    <property type="molecule type" value="Genomic_DNA"/>
</dbReference>
<dbReference type="InterPro" id="IPR011051">
    <property type="entry name" value="RmlC_Cupin_sf"/>
</dbReference>